<keyword evidence="1" id="KW-0812">Transmembrane</keyword>
<keyword evidence="1" id="KW-1133">Transmembrane helix</keyword>
<reference evidence="2 3" key="1">
    <citation type="submission" date="2021-04" db="EMBL/GenBank/DDBJ databases">
        <title>Complete genome sequence of a novel Streptococcus species.</title>
        <authorList>
            <person name="Teng J.L.L."/>
        </authorList>
    </citation>
    <scope>NUCLEOTIDE SEQUENCE [LARGE SCALE GENOMIC DNA]</scope>
    <source>
        <strain evidence="2 3">HKU75</strain>
    </source>
</reference>
<accession>A0ABX7YJX4</accession>
<feature type="transmembrane region" description="Helical" evidence="1">
    <location>
        <begin position="66"/>
        <end position="82"/>
    </location>
</feature>
<protein>
    <submittedName>
        <fullName evidence="2">Uncharacterized protein</fullName>
    </submittedName>
</protein>
<evidence type="ECO:0000313" key="3">
    <source>
        <dbReference type="Proteomes" id="UP000677616"/>
    </source>
</evidence>
<proteinExistence type="predicted"/>
<dbReference type="EMBL" id="CP073084">
    <property type="protein sequence ID" value="QUE54106.1"/>
    <property type="molecule type" value="Genomic_DNA"/>
</dbReference>
<keyword evidence="1" id="KW-0472">Membrane</keyword>
<dbReference type="RefSeq" id="WP_212570341.1">
    <property type="nucleotide sequence ID" value="NZ_CP073084.1"/>
</dbReference>
<keyword evidence="3" id="KW-1185">Reference proteome</keyword>
<evidence type="ECO:0000256" key="1">
    <source>
        <dbReference type="SAM" id="Phobius"/>
    </source>
</evidence>
<organism evidence="2 3">
    <name type="scientific">Streptococcus oriscaviae</name>
    <dbReference type="NCBI Taxonomy" id="2781599"/>
    <lineage>
        <taxon>Bacteria</taxon>
        <taxon>Bacillati</taxon>
        <taxon>Bacillota</taxon>
        <taxon>Bacilli</taxon>
        <taxon>Lactobacillales</taxon>
        <taxon>Streptococcaceae</taxon>
        <taxon>Streptococcus</taxon>
    </lineage>
</organism>
<evidence type="ECO:0000313" key="2">
    <source>
        <dbReference type="EMBL" id="QUE54106.1"/>
    </source>
</evidence>
<feature type="transmembrane region" description="Helical" evidence="1">
    <location>
        <begin position="31"/>
        <end position="59"/>
    </location>
</feature>
<dbReference type="Proteomes" id="UP000677616">
    <property type="component" value="Chromosome"/>
</dbReference>
<name>A0ABX7YJX4_9STRE</name>
<sequence length="106" mass="12506">MECIGELIVEYLTGLADFDEKKVPPFGLRYWLGWLGIFINLLMLALLVFVLVFSVIAFLKMKSQSTVLVTFFLLPVVLFWLWKTGSLIRKMWRLTRYYKPIDSEHQ</sequence>
<gene>
    <name evidence="2" type="ORF">INT76_09785</name>
</gene>